<dbReference type="CDD" id="cd01948">
    <property type="entry name" value="EAL"/>
    <property type="match status" value="1"/>
</dbReference>
<feature type="transmembrane region" description="Helical" evidence="10">
    <location>
        <begin position="20"/>
        <end position="41"/>
    </location>
</feature>
<proteinExistence type="predicted"/>
<dbReference type="Pfam" id="PF00563">
    <property type="entry name" value="EAL"/>
    <property type="match status" value="1"/>
</dbReference>
<sequence>MHRVSQPAPSFFTLPKKMHWMALLSGLLGTILTICVVHVVIISHEREFLLEYSEAILSRALKANKESRLSLKFASQSPYPQCSPQDMGYLRTGLWDFDFIHDIGRLKNGAIECSAGWGLLTHQRNLPHSSELTPDGYQFWKQLKDIPKEGISSDAVAQGNSIAFVSHYVFTNLPRVPEFISAVLTTKRSDYIYQTFGDINKQQTVALLSGEQDPFFWLPIEGRKIHTELCSQGSTVVCTTAVDSQLGIFGISYLYHTVIIVIGFLFGGITSLLVSFARLRKHSLGSHLKKAIEKKLLHVQYQPKIQLQTGEVVGVEALARWNDDTYGAVSPDVFIALAEQNNLIKSLTKVIVEKTLMDMRDYLVNNESFFVSINLSIQDLTDTQFLSFIDDLVERHGIKQEQLIFEITERSAADQEAMSNTTKQFIKKGYQVSLDDFGTGYSNLSWLSALEADEIKIDKMFTQAIGTDSINQNMLNGIFQLIENLKMHVVFEGIEDQCAEDYILERSPDAIGQGWLYSRPVNAEAIGQLLTTQPLRKDSNE</sequence>
<feature type="transmembrane region" description="Helical" evidence="10">
    <location>
        <begin position="253"/>
        <end position="279"/>
    </location>
</feature>
<dbReference type="EC" id="3.1.4.52" evidence="2"/>
<evidence type="ECO:0000256" key="1">
    <source>
        <dbReference type="ARBA" id="ARBA00004651"/>
    </source>
</evidence>
<keyword evidence="5 10" id="KW-0812">Transmembrane</keyword>
<evidence type="ECO:0000256" key="2">
    <source>
        <dbReference type="ARBA" id="ARBA00012282"/>
    </source>
</evidence>
<evidence type="ECO:0000256" key="7">
    <source>
        <dbReference type="ARBA" id="ARBA00022989"/>
    </source>
</evidence>
<dbReference type="Pfam" id="PF12792">
    <property type="entry name" value="CSS-motif"/>
    <property type="match status" value="1"/>
</dbReference>
<keyword evidence="7 10" id="KW-1133">Transmembrane helix</keyword>
<dbReference type="InterPro" id="IPR024744">
    <property type="entry name" value="CSS-motif_dom"/>
</dbReference>
<dbReference type="OrthoDB" id="1673646at2"/>
<feature type="domain" description="EAL" evidence="11">
    <location>
        <begin position="281"/>
        <end position="534"/>
    </location>
</feature>
<evidence type="ECO:0000256" key="5">
    <source>
        <dbReference type="ARBA" id="ARBA00022692"/>
    </source>
</evidence>
<comment type="catalytic activity">
    <reaction evidence="9">
        <text>3',3'-c-di-GMP + H2O = 5'-phosphoguanylyl(3'-&gt;5')guanosine + H(+)</text>
        <dbReference type="Rhea" id="RHEA:24902"/>
        <dbReference type="ChEBI" id="CHEBI:15377"/>
        <dbReference type="ChEBI" id="CHEBI:15378"/>
        <dbReference type="ChEBI" id="CHEBI:58754"/>
        <dbReference type="ChEBI" id="CHEBI:58805"/>
        <dbReference type="EC" id="3.1.4.52"/>
    </reaction>
</comment>
<evidence type="ECO:0000256" key="3">
    <source>
        <dbReference type="ARBA" id="ARBA00022475"/>
    </source>
</evidence>
<evidence type="ECO:0000313" key="13">
    <source>
        <dbReference type="Proteomes" id="UP000256542"/>
    </source>
</evidence>
<accession>A0A3E0DNK7</accession>
<comment type="subcellular location">
    <subcellularLocation>
        <location evidence="1">Cell membrane</location>
        <topology evidence="1">Multi-pass membrane protein</topology>
    </subcellularLocation>
</comment>
<dbReference type="Proteomes" id="UP000256542">
    <property type="component" value="Unassembled WGS sequence"/>
</dbReference>
<dbReference type="PROSITE" id="PS50883">
    <property type="entry name" value="EAL"/>
    <property type="match status" value="1"/>
</dbReference>
<reference evidence="12 13" key="1">
    <citation type="submission" date="2018-08" db="EMBL/GenBank/DDBJ databases">
        <title>Genomic Encyclopedia of Type Strains, Phase III (KMG-III): the genomes of soil and plant-associated and newly described type strains.</title>
        <authorList>
            <person name="Whitman W."/>
        </authorList>
    </citation>
    <scope>NUCLEOTIDE SEQUENCE [LARGE SCALE GENOMIC DNA]</scope>
    <source>
        <strain evidence="12 13">CECT 7375</strain>
    </source>
</reference>
<dbReference type="InterPro" id="IPR035919">
    <property type="entry name" value="EAL_sf"/>
</dbReference>
<keyword evidence="8 10" id="KW-0472">Membrane</keyword>
<evidence type="ECO:0000259" key="11">
    <source>
        <dbReference type="PROSITE" id="PS50883"/>
    </source>
</evidence>
<comment type="caution">
    <text evidence="12">The sequence shown here is derived from an EMBL/GenBank/DDBJ whole genome shotgun (WGS) entry which is preliminary data.</text>
</comment>
<dbReference type="GO" id="GO:0005886">
    <property type="term" value="C:plasma membrane"/>
    <property type="evidence" value="ECO:0007669"/>
    <property type="project" value="UniProtKB-SubCell"/>
</dbReference>
<evidence type="ECO:0000313" key="12">
    <source>
        <dbReference type="EMBL" id="REG83729.1"/>
    </source>
</evidence>
<name>A0A3E0DNK7_9GAMM</name>
<keyword evidence="3" id="KW-1003">Cell membrane</keyword>
<keyword evidence="6" id="KW-0378">Hydrolase</keyword>
<evidence type="ECO:0000256" key="9">
    <source>
        <dbReference type="ARBA" id="ARBA00034290"/>
    </source>
</evidence>
<gene>
    <name evidence="12" type="ORF">DFP81_10595</name>
</gene>
<evidence type="ECO:0000256" key="10">
    <source>
        <dbReference type="SAM" id="Phobius"/>
    </source>
</evidence>
<evidence type="ECO:0000256" key="6">
    <source>
        <dbReference type="ARBA" id="ARBA00022801"/>
    </source>
</evidence>
<dbReference type="AlphaFoldDB" id="A0A3E0DNK7"/>
<dbReference type="PANTHER" id="PTHR33121">
    <property type="entry name" value="CYCLIC DI-GMP PHOSPHODIESTERASE PDEF"/>
    <property type="match status" value="1"/>
</dbReference>
<evidence type="ECO:0000256" key="4">
    <source>
        <dbReference type="ARBA" id="ARBA00022636"/>
    </source>
</evidence>
<evidence type="ECO:0000256" key="8">
    <source>
        <dbReference type="ARBA" id="ARBA00023136"/>
    </source>
</evidence>
<protein>
    <recommendedName>
        <fullName evidence="2">cyclic-guanylate-specific phosphodiesterase</fullName>
        <ecNumber evidence="2">3.1.4.52</ecNumber>
    </recommendedName>
</protein>
<dbReference type="RefSeq" id="WP_115897416.1">
    <property type="nucleotide sequence ID" value="NZ_QUNG01000005.1"/>
</dbReference>
<keyword evidence="13" id="KW-1185">Reference proteome</keyword>
<dbReference type="Gene3D" id="3.20.20.450">
    <property type="entry name" value="EAL domain"/>
    <property type="match status" value="1"/>
</dbReference>
<keyword evidence="4" id="KW-0973">c-di-GMP</keyword>
<dbReference type="GO" id="GO:0071111">
    <property type="term" value="F:cyclic-guanylate-specific phosphodiesterase activity"/>
    <property type="evidence" value="ECO:0007669"/>
    <property type="project" value="UniProtKB-EC"/>
</dbReference>
<dbReference type="SMART" id="SM00052">
    <property type="entry name" value="EAL"/>
    <property type="match status" value="1"/>
</dbReference>
<organism evidence="12 13">
    <name type="scientific">Marinomonas pollencensis</name>
    <dbReference type="NCBI Taxonomy" id="491954"/>
    <lineage>
        <taxon>Bacteria</taxon>
        <taxon>Pseudomonadati</taxon>
        <taxon>Pseudomonadota</taxon>
        <taxon>Gammaproteobacteria</taxon>
        <taxon>Oceanospirillales</taxon>
        <taxon>Oceanospirillaceae</taxon>
        <taxon>Marinomonas</taxon>
    </lineage>
</organism>
<dbReference type="InterPro" id="IPR050706">
    <property type="entry name" value="Cyclic-di-GMP_PDE-like"/>
</dbReference>
<dbReference type="EMBL" id="QUNG01000005">
    <property type="protein sequence ID" value="REG83729.1"/>
    <property type="molecule type" value="Genomic_DNA"/>
</dbReference>
<dbReference type="SUPFAM" id="SSF141868">
    <property type="entry name" value="EAL domain-like"/>
    <property type="match status" value="1"/>
</dbReference>
<dbReference type="PANTHER" id="PTHR33121:SF79">
    <property type="entry name" value="CYCLIC DI-GMP PHOSPHODIESTERASE PDED-RELATED"/>
    <property type="match status" value="1"/>
</dbReference>
<dbReference type="InterPro" id="IPR001633">
    <property type="entry name" value="EAL_dom"/>
</dbReference>